<evidence type="ECO:0000313" key="3">
    <source>
        <dbReference type="Proteomes" id="UP001238467"/>
    </source>
</evidence>
<feature type="domain" description="Restriction endonuclease type IV Mrr" evidence="1">
    <location>
        <begin position="9"/>
        <end position="104"/>
    </location>
</feature>
<dbReference type="Proteomes" id="UP001238467">
    <property type="component" value="Unassembled WGS sequence"/>
</dbReference>
<evidence type="ECO:0000259" key="1">
    <source>
        <dbReference type="Pfam" id="PF04471"/>
    </source>
</evidence>
<dbReference type="SUPFAM" id="SSF52980">
    <property type="entry name" value="Restriction endonuclease-like"/>
    <property type="match status" value="1"/>
</dbReference>
<keyword evidence="3" id="KW-1185">Reference proteome</keyword>
<organism evidence="2 3">
    <name type="scientific">Ancylobacter vacuolatus</name>
    <dbReference type="NCBI Taxonomy" id="223389"/>
    <lineage>
        <taxon>Bacteria</taxon>
        <taxon>Pseudomonadati</taxon>
        <taxon>Pseudomonadota</taxon>
        <taxon>Alphaproteobacteria</taxon>
        <taxon>Hyphomicrobiales</taxon>
        <taxon>Xanthobacteraceae</taxon>
        <taxon>Ancylobacter</taxon>
    </lineage>
</organism>
<protein>
    <recommendedName>
        <fullName evidence="1">Restriction endonuclease type IV Mrr domain-containing protein</fullName>
    </recommendedName>
</protein>
<dbReference type="Gene3D" id="3.40.1350.10">
    <property type="match status" value="1"/>
</dbReference>
<sequence length="472" mass="54831">MDFKELPQDGQAFEQLVRELLFSNGLHVAWSGKGPDGGRDLICTETIDSHFVRSTRTWLVQCKHKAHSGDSVGIAELDNIVDSCTHHHATGYILVCSTQPSSAVVNRLESVTNNPANPVTATYWDGVMLQRMLSGPRLWAIAQRFMPKSCGEWQIYATEAPNDFVAHHKGYVFHLSNRIGSRVDYHLPRISRRIEEIETIYFPKDHFIRPRSVWYNDKSGEYVWYVDYMRPHDEKAAYTKAMLADMLHDGWALEDGQMYRWDIKLVKYYAHSDHYDSDHYDYYTRYLPNFISGTRREAEVEVEEYWQSAQEVRFFEKEAIDLRHSAFNAMVDAFKRVPFLAVVRSINASCESVVKLERRFDWSDLADELDFQFDNVFTATLILDVEDVNAFFSLLEKLPNDVMRHFRASRVYIFLPETGLDTGEDEFLFDVRFTLHPAVTKSQRSTRIAFNEYFAEITAILEQQFPVPSTTP</sequence>
<dbReference type="InterPro" id="IPR011335">
    <property type="entry name" value="Restrct_endonuc-II-like"/>
</dbReference>
<accession>A0ABU0DNU6</accession>
<evidence type="ECO:0000313" key="2">
    <source>
        <dbReference type="EMBL" id="MDQ0350137.1"/>
    </source>
</evidence>
<proteinExistence type="predicted"/>
<dbReference type="InterPro" id="IPR007560">
    <property type="entry name" value="Restrct_endonuc_IV_Mrr"/>
</dbReference>
<reference evidence="2 3" key="1">
    <citation type="submission" date="2023-07" db="EMBL/GenBank/DDBJ databases">
        <title>Genomic Encyclopedia of Type Strains, Phase IV (KMG-IV): sequencing the most valuable type-strain genomes for metagenomic binning, comparative biology and taxonomic classification.</title>
        <authorList>
            <person name="Goeker M."/>
        </authorList>
    </citation>
    <scope>NUCLEOTIDE SEQUENCE [LARGE SCALE GENOMIC DNA]</scope>
    <source>
        <strain evidence="2 3">DSM 1277</strain>
    </source>
</reference>
<dbReference type="InterPro" id="IPR011856">
    <property type="entry name" value="tRNA_endonuc-like_dom_sf"/>
</dbReference>
<gene>
    <name evidence="2" type="ORF">J2S76_004593</name>
</gene>
<dbReference type="Pfam" id="PF04471">
    <property type="entry name" value="Mrr_cat"/>
    <property type="match status" value="1"/>
</dbReference>
<dbReference type="EMBL" id="JAUSUH010000018">
    <property type="protein sequence ID" value="MDQ0350137.1"/>
    <property type="molecule type" value="Genomic_DNA"/>
</dbReference>
<comment type="caution">
    <text evidence="2">The sequence shown here is derived from an EMBL/GenBank/DDBJ whole genome shotgun (WGS) entry which is preliminary data.</text>
</comment>
<name>A0ABU0DNU6_9HYPH</name>
<dbReference type="RefSeq" id="WP_307064418.1">
    <property type="nucleotide sequence ID" value="NZ_JAUSUH010000018.1"/>
</dbReference>